<evidence type="ECO:0000313" key="3">
    <source>
        <dbReference type="Proteomes" id="UP000229713"/>
    </source>
</evidence>
<reference evidence="1 3" key="1">
    <citation type="submission" date="2017-07" db="EMBL/GenBank/DDBJ databases">
        <title>Raoultella ornithinolytica strain HH3 draft genome.</title>
        <authorList>
            <person name="Duceppe M.-O."/>
            <person name="Huang H."/>
            <person name="Phipps-Todd B."/>
        </authorList>
    </citation>
    <scope>NUCLEOTIDE SEQUENCE [LARGE SCALE GENOMIC DNA]</scope>
    <source>
        <strain evidence="1 3">HH3</strain>
    </source>
</reference>
<sequence>MIFAWSVITIETTDQASICQRSVKKIAHFVSAKATAQYIMTRPPTPFAGLVLDIRDLSAALVFAYRWSMLKAGPGQGVPLTT</sequence>
<protein>
    <submittedName>
        <fullName evidence="1">Uncharacterized protein</fullName>
    </submittedName>
</protein>
<proteinExistence type="predicted"/>
<gene>
    <name evidence="1" type="ORF">CFY86_14590</name>
    <name evidence="2" type="ORF">N2J37_12930</name>
</gene>
<dbReference type="EMBL" id="CP104450">
    <property type="protein sequence ID" value="UXE40577.1"/>
    <property type="molecule type" value="Genomic_DNA"/>
</dbReference>
<reference evidence="2" key="2">
    <citation type="submission" date="2022-09" db="EMBL/GenBank/DDBJ databases">
        <title>Multidrug resistance Raoultella ornithinolytica Strain MQB_Silv_108.</title>
        <authorList>
            <person name="Quintela-Baluja M."/>
        </authorList>
    </citation>
    <scope>NUCLEOTIDE SEQUENCE</scope>
    <source>
        <strain evidence="2">MQB_Silv_108</strain>
    </source>
</reference>
<dbReference type="Proteomes" id="UP000229713">
    <property type="component" value="Unassembled WGS sequence"/>
</dbReference>
<accession>A0A225TXE8</accession>
<evidence type="ECO:0000313" key="2">
    <source>
        <dbReference type="EMBL" id="UXE40577.1"/>
    </source>
</evidence>
<dbReference type="PaxDb" id="1286170-RORB6_05375"/>
<dbReference type="AlphaFoldDB" id="A0A225TXE8"/>
<name>A0A225TXE8_RAOOR</name>
<dbReference type="EMBL" id="NKYI01000022">
    <property type="protein sequence ID" value="PIK83496.1"/>
    <property type="molecule type" value="Genomic_DNA"/>
</dbReference>
<evidence type="ECO:0000313" key="1">
    <source>
        <dbReference type="EMBL" id="PIK83496.1"/>
    </source>
</evidence>
<dbReference type="Proteomes" id="UP001064206">
    <property type="component" value="Chromosome"/>
</dbReference>
<dbReference type="RefSeq" id="WP_032717524.1">
    <property type="nucleotide sequence ID" value="NZ_ABDFAB020000002.1"/>
</dbReference>
<organism evidence="1 3">
    <name type="scientific">Raoultella ornithinolytica</name>
    <name type="common">Klebsiella ornithinolytica</name>
    <dbReference type="NCBI Taxonomy" id="54291"/>
    <lineage>
        <taxon>Bacteria</taxon>
        <taxon>Pseudomonadati</taxon>
        <taxon>Pseudomonadota</taxon>
        <taxon>Gammaproteobacteria</taxon>
        <taxon>Enterobacterales</taxon>
        <taxon>Enterobacteriaceae</taxon>
        <taxon>Klebsiella/Raoultella group</taxon>
        <taxon>Raoultella</taxon>
    </lineage>
</organism>